<keyword evidence="2" id="KW-1185">Reference proteome</keyword>
<evidence type="ECO:0000313" key="1">
    <source>
        <dbReference type="EMBL" id="TGO44362.1"/>
    </source>
</evidence>
<comment type="caution">
    <text evidence="1">The sequence shown here is derived from an EMBL/GenBank/DDBJ whole genome shotgun (WGS) entry which is preliminary data.</text>
</comment>
<proteinExistence type="predicted"/>
<name>A0A4Z1HA55_9HELO</name>
<protein>
    <submittedName>
        <fullName evidence="1">Uncharacterized protein</fullName>
    </submittedName>
</protein>
<dbReference type="EMBL" id="PQXN01000534">
    <property type="protein sequence ID" value="TGO44362.1"/>
    <property type="molecule type" value="Genomic_DNA"/>
</dbReference>
<evidence type="ECO:0000313" key="2">
    <source>
        <dbReference type="Proteomes" id="UP000297527"/>
    </source>
</evidence>
<reference evidence="1 2" key="1">
    <citation type="submission" date="2017-12" db="EMBL/GenBank/DDBJ databases">
        <title>Comparative genomics of Botrytis spp.</title>
        <authorList>
            <person name="Valero-Jimenez C.A."/>
            <person name="Tapia P."/>
            <person name="Veloso J."/>
            <person name="Silva-Moreno E."/>
            <person name="Staats M."/>
            <person name="Valdes J.H."/>
            <person name="Van Kan J.A.L."/>
        </authorList>
    </citation>
    <scope>NUCLEOTIDE SEQUENCE [LARGE SCALE GENOMIC DNA]</scope>
    <source>
        <strain evidence="1 2">MUCL11595</strain>
    </source>
</reference>
<dbReference type="Proteomes" id="UP000297527">
    <property type="component" value="Unassembled WGS sequence"/>
</dbReference>
<gene>
    <name evidence="1" type="ORF">BCON_0536g00080</name>
</gene>
<organism evidence="1 2">
    <name type="scientific">Botryotinia convoluta</name>
    <dbReference type="NCBI Taxonomy" id="54673"/>
    <lineage>
        <taxon>Eukaryota</taxon>
        <taxon>Fungi</taxon>
        <taxon>Dikarya</taxon>
        <taxon>Ascomycota</taxon>
        <taxon>Pezizomycotina</taxon>
        <taxon>Leotiomycetes</taxon>
        <taxon>Helotiales</taxon>
        <taxon>Sclerotiniaceae</taxon>
        <taxon>Botryotinia</taxon>
    </lineage>
</organism>
<accession>A0A4Z1HA55</accession>
<dbReference type="AlphaFoldDB" id="A0A4Z1HA55"/>
<sequence length="67" mass="7770">MSRQVSRVESLQFYETLPDNDNCAFEKSHSSQQDKEMENMGLFEKDSQKLRFEGTAFANMIELTITS</sequence>